<feature type="transmembrane region" description="Helical" evidence="6">
    <location>
        <begin position="80"/>
        <end position="99"/>
    </location>
</feature>
<dbReference type="Pfam" id="PF03647">
    <property type="entry name" value="Tmemb_14"/>
    <property type="match status" value="1"/>
</dbReference>
<keyword evidence="8" id="KW-1185">Reference proteome</keyword>
<keyword evidence="5 6" id="KW-0472">Membrane</keyword>
<evidence type="ECO:0000256" key="2">
    <source>
        <dbReference type="ARBA" id="ARBA00007590"/>
    </source>
</evidence>
<keyword evidence="4 6" id="KW-1133">Transmembrane helix</keyword>
<comment type="caution">
    <text evidence="7">The sequence shown here is derived from an EMBL/GenBank/DDBJ whole genome shotgun (WGS) entry which is preliminary data.</text>
</comment>
<sequence length="103" mass="10929">MASTDVPAFCYAALVFVGGLIGFFRAGSIISLSMGSLCGILLGIGARQVSAHPSEFRLIMAVSLLLLLVMGPRFARTNKFFPAGVITFASAGMLVRYGIRWLA</sequence>
<dbReference type="EMBL" id="JAFCIX010000332">
    <property type="protein sequence ID" value="KAH6594601.1"/>
    <property type="molecule type" value="Genomic_DNA"/>
</dbReference>
<reference evidence="7 8" key="1">
    <citation type="submission" date="2021-02" db="EMBL/GenBank/DDBJ databases">
        <title>Variation within the Batrachochytrium salamandrivorans European outbreak.</title>
        <authorList>
            <person name="Kelly M."/>
            <person name="Pasmans F."/>
            <person name="Shea T.P."/>
            <person name="Munoz J.F."/>
            <person name="Carranza S."/>
            <person name="Cuomo C.A."/>
            <person name="Martel A."/>
        </authorList>
    </citation>
    <scope>NUCLEOTIDE SEQUENCE [LARGE SCALE GENOMIC DNA]</scope>
    <source>
        <strain evidence="7 8">AMFP18/2</strain>
    </source>
</reference>
<keyword evidence="3 6" id="KW-0812">Transmembrane</keyword>
<evidence type="ECO:0000256" key="6">
    <source>
        <dbReference type="SAM" id="Phobius"/>
    </source>
</evidence>
<evidence type="ECO:0000313" key="7">
    <source>
        <dbReference type="EMBL" id="KAH6594601.1"/>
    </source>
</evidence>
<evidence type="ECO:0000256" key="4">
    <source>
        <dbReference type="ARBA" id="ARBA00022989"/>
    </source>
</evidence>
<name>A0ABQ8F9R3_9FUNG</name>
<comment type="subcellular location">
    <subcellularLocation>
        <location evidence="1">Membrane</location>
    </subcellularLocation>
</comment>
<dbReference type="InterPro" id="IPR044890">
    <property type="entry name" value="TMEM14_sf"/>
</dbReference>
<proteinExistence type="inferred from homology"/>
<dbReference type="Proteomes" id="UP001648503">
    <property type="component" value="Unassembled WGS sequence"/>
</dbReference>
<comment type="similarity">
    <text evidence="2">Belongs to the TMEM14 family.</text>
</comment>
<organism evidence="7 8">
    <name type="scientific">Batrachochytrium salamandrivorans</name>
    <dbReference type="NCBI Taxonomy" id="1357716"/>
    <lineage>
        <taxon>Eukaryota</taxon>
        <taxon>Fungi</taxon>
        <taxon>Fungi incertae sedis</taxon>
        <taxon>Chytridiomycota</taxon>
        <taxon>Chytridiomycota incertae sedis</taxon>
        <taxon>Chytridiomycetes</taxon>
        <taxon>Rhizophydiales</taxon>
        <taxon>Rhizophydiales incertae sedis</taxon>
        <taxon>Batrachochytrium</taxon>
    </lineage>
</organism>
<feature type="transmembrane region" description="Helical" evidence="6">
    <location>
        <begin position="56"/>
        <end position="74"/>
    </location>
</feature>
<dbReference type="PANTHER" id="PTHR12668">
    <property type="entry name" value="TRANSMEMBRANE PROTEIN 14, 15"/>
    <property type="match status" value="1"/>
</dbReference>
<protein>
    <recommendedName>
        <fullName evidence="9">Transmembrane protein 14C</fullName>
    </recommendedName>
</protein>
<evidence type="ECO:0000313" key="8">
    <source>
        <dbReference type="Proteomes" id="UP001648503"/>
    </source>
</evidence>
<evidence type="ECO:0000256" key="3">
    <source>
        <dbReference type="ARBA" id="ARBA00022692"/>
    </source>
</evidence>
<dbReference type="InterPro" id="IPR005349">
    <property type="entry name" value="TMEM14"/>
</dbReference>
<dbReference type="Gene3D" id="1.10.10.1740">
    <property type="entry name" value="Transmembrane protein 14-like"/>
    <property type="match status" value="1"/>
</dbReference>
<evidence type="ECO:0008006" key="9">
    <source>
        <dbReference type="Google" id="ProtNLM"/>
    </source>
</evidence>
<feature type="transmembrane region" description="Helical" evidence="6">
    <location>
        <begin position="12"/>
        <end position="44"/>
    </location>
</feature>
<evidence type="ECO:0000256" key="5">
    <source>
        <dbReference type="ARBA" id="ARBA00023136"/>
    </source>
</evidence>
<dbReference type="PANTHER" id="PTHR12668:SF43">
    <property type="entry name" value="TRANSMEMBRANE PROTEIN 14 HOMOLOG"/>
    <property type="match status" value="1"/>
</dbReference>
<accession>A0ABQ8F9R3</accession>
<gene>
    <name evidence="7" type="ORF">BASA50_006550</name>
</gene>
<evidence type="ECO:0000256" key="1">
    <source>
        <dbReference type="ARBA" id="ARBA00004370"/>
    </source>
</evidence>